<evidence type="ECO:0000313" key="2">
    <source>
        <dbReference type="EMBL" id="KAK9097046.1"/>
    </source>
</evidence>
<proteinExistence type="predicted"/>
<keyword evidence="3" id="KW-1185">Reference proteome</keyword>
<sequence>MLFKQIKENLSPNLVKHPRREEESKRRVQTQESIKTSREKEERRKGSEIISIAASPWVGEAHKGVPPIAGAKGMTPLRVLRLCTLLNHEEEGEEGWFLPSLLPTAASTAANRRAVALWPTAGALLAMITLEEEEAAPPWRGVVVPSMTVKEGKLVLPSPSWSTGLVD</sequence>
<evidence type="ECO:0000313" key="3">
    <source>
        <dbReference type="Proteomes" id="UP001417504"/>
    </source>
</evidence>
<feature type="compositionally biased region" description="Basic and acidic residues" evidence="1">
    <location>
        <begin position="35"/>
        <end position="46"/>
    </location>
</feature>
<feature type="region of interest" description="Disordered" evidence="1">
    <location>
        <begin position="11"/>
        <end position="46"/>
    </location>
</feature>
<organism evidence="2 3">
    <name type="scientific">Stephania japonica</name>
    <dbReference type="NCBI Taxonomy" id="461633"/>
    <lineage>
        <taxon>Eukaryota</taxon>
        <taxon>Viridiplantae</taxon>
        <taxon>Streptophyta</taxon>
        <taxon>Embryophyta</taxon>
        <taxon>Tracheophyta</taxon>
        <taxon>Spermatophyta</taxon>
        <taxon>Magnoliopsida</taxon>
        <taxon>Ranunculales</taxon>
        <taxon>Menispermaceae</taxon>
        <taxon>Menispermoideae</taxon>
        <taxon>Cissampelideae</taxon>
        <taxon>Stephania</taxon>
    </lineage>
</organism>
<accession>A0AAP0EPL0</accession>
<dbReference type="EMBL" id="JBBNAE010000009">
    <property type="protein sequence ID" value="KAK9097046.1"/>
    <property type="molecule type" value="Genomic_DNA"/>
</dbReference>
<reference evidence="2 3" key="1">
    <citation type="submission" date="2024-01" db="EMBL/GenBank/DDBJ databases">
        <title>Genome assemblies of Stephania.</title>
        <authorList>
            <person name="Yang L."/>
        </authorList>
    </citation>
    <scope>NUCLEOTIDE SEQUENCE [LARGE SCALE GENOMIC DNA]</scope>
    <source>
        <strain evidence="2">QJT</strain>
        <tissue evidence="2">Leaf</tissue>
    </source>
</reference>
<evidence type="ECO:0000256" key="1">
    <source>
        <dbReference type="SAM" id="MobiDB-lite"/>
    </source>
</evidence>
<name>A0AAP0EPL0_9MAGN</name>
<dbReference type="AlphaFoldDB" id="A0AAP0EPL0"/>
<comment type="caution">
    <text evidence="2">The sequence shown here is derived from an EMBL/GenBank/DDBJ whole genome shotgun (WGS) entry which is preliminary data.</text>
</comment>
<dbReference type="Proteomes" id="UP001417504">
    <property type="component" value="Unassembled WGS sequence"/>
</dbReference>
<gene>
    <name evidence="2" type="ORF">Sjap_022543</name>
</gene>
<protein>
    <submittedName>
        <fullName evidence="2">Uncharacterized protein</fullName>
    </submittedName>
</protein>